<dbReference type="Proteomes" id="UP000677054">
    <property type="component" value="Unassembled WGS sequence"/>
</dbReference>
<accession>A0A7R8XHW7</accession>
<sequence>MNVREFFYRVMETNTTLGQKLRALSKKIKGFLPSAFRSPSPLSSLKRFSMASGEGKEDEKNLSERFKPQDPFLAKLRETLVTSEASSPSVHEAQQEEARRSQKGLAASDQGTKMNLRNVKG</sequence>
<evidence type="ECO:0000256" key="1">
    <source>
        <dbReference type="SAM" id="MobiDB-lite"/>
    </source>
</evidence>
<feature type="region of interest" description="Disordered" evidence="1">
    <location>
        <begin position="80"/>
        <end position="121"/>
    </location>
</feature>
<gene>
    <name evidence="2" type="ORF">DSTB1V02_LOCUS7347</name>
</gene>
<protein>
    <submittedName>
        <fullName evidence="2">Uncharacterized protein</fullName>
    </submittedName>
</protein>
<evidence type="ECO:0000313" key="3">
    <source>
        <dbReference type="Proteomes" id="UP000677054"/>
    </source>
</evidence>
<dbReference type="EMBL" id="LR900995">
    <property type="protein sequence ID" value="CAD7247516.1"/>
    <property type="molecule type" value="Genomic_DNA"/>
</dbReference>
<proteinExistence type="predicted"/>
<reference evidence="2" key="1">
    <citation type="submission" date="2020-11" db="EMBL/GenBank/DDBJ databases">
        <authorList>
            <person name="Tran Van P."/>
        </authorList>
    </citation>
    <scope>NUCLEOTIDE SEQUENCE</scope>
</reference>
<name>A0A7R8XHW7_9CRUS</name>
<keyword evidence="3" id="KW-1185">Reference proteome</keyword>
<organism evidence="2">
    <name type="scientific">Darwinula stevensoni</name>
    <dbReference type="NCBI Taxonomy" id="69355"/>
    <lineage>
        <taxon>Eukaryota</taxon>
        <taxon>Metazoa</taxon>
        <taxon>Ecdysozoa</taxon>
        <taxon>Arthropoda</taxon>
        <taxon>Crustacea</taxon>
        <taxon>Oligostraca</taxon>
        <taxon>Ostracoda</taxon>
        <taxon>Podocopa</taxon>
        <taxon>Podocopida</taxon>
        <taxon>Darwinulocopina</taxon>
        <taxon>Darwinuloidea</taxon>
        <taxon>Darwinulidae</taxon>
        <taxon>Darwinula</taxon>
    </lineage>
</organism>
<evidence type="ECO:0000313" key="2">
    <source>
        <dbReference type="EMBL" id="CAD7247516.1"/>
    </source>
</evidence>
<dbReference type="EMBL" id="CAJPEV010001478">
    <property type="protein sequence ID" value="CAG0892884.1"/>
    <property type="molecule type" value="Genomic_DNA"/>
</dbReference>
<feature type="compositionally biased region" description="Polar residues" evidence="1">
    <location>
        <begin position="80"/>
        <end position="89"/>
    </location>
</feature>
<feature type="region of interest" description="Disordered" evidence="1">
    <location>
        <begin position="43"/>
        <end position="68"/>
    </location>
</feature>
<feature type="compositionally biased region" description="Basic and acidic residues" evidence="1">
    <location>
        <begin position="54"/>
        <end position="68"/>
    </location>
</feature>
<dbReference type="AlphaFoldDB" id="A0A7R8XHW7"/>